<organism evidence="1 2">
    <name type="scientific">Xanthomonas nasturtii</name>
    <dbReference type="NCBI Taxonomy" id="1843581"/>
    <lineage>
        <taxon>Bacteria</taxon>
        <taxon>Pseudomonadati</taxon>
        <taxon>Pseudomonadota</taxon>
        <taxon>Gammaproteobacteria</taxon>
        <taxon>Lysobacterales</taxon>
        <taxon>Lysobacteraceae</taxon>
        <taxon>Xanthomonas</taxon>
    </lineage>
</organism>
<accession>A0A3E1KDV4</accession>
<protein>
    <submittedName>
        <fullName evidence="1">Uncharacterized protein</fullName>
    </submittedName>
</protein>
<dbReference type="RefSeq" id="WP_116906966.1">
    <property type="nucleotide sequence ID" value="NZ_CP142084.2"/>
</dbReference>
<dbReference type="OrthoDB" id="6006771at2"/>
<proteinExistence type="predicted"/>
<sequence length="225" mass="23929">MLNELTKNLPDGVGEAVDAGIAAGLGAAVGGSAGAATAFNSDTNNRQLHPSKVKFLKSDEVVEKYIDYTAENGLILTEEGERVRLNRFAASKEEESWATLNGTDAFADAFLVNALEGRNYTHSMGGAMHSFRIPDPAVNLNALYGSRFDSSIKSYIDNFRSPNYAPSQANKELLSLETIFGCDAAGKQANFGGGLMSIGKEMLLGVGSVAFSGYRDQIGPLMSSR</sequence>
<dbReference type="STRING" id="1843581.A7D16_00800"/>
<name>A0A3E1KDV4_9XANT</name>
<dbReference type="AlphaFoldDB" id="A0A3E1KDV4"/>
<dbReference type="GeneID" id="97211388"/>
<comment type="caution">
    <text evidence="1">The sequence shown here is derived from an EMBL/GenBank/DDBJ whole genome shotgun (WGS) entry which is preliminary data.</text>
</comment>
<evidence type="ECO:0000313" key="2">
    <source>
        <dbReference type="Proteomes" id="UP000259570"/>
    </source>
</evidence>
<dbReference type="Proteomes" id="UP000259570">
    <property type="component" value="Unassembled WGS sequence"/>
</dbReference>
<evidence type="ECO:0000313" key="1">
    <source>
        <dbReference type="EMBL" id="RFF36719.1"/>
    </source>
</evidence>
<gene>
    <name evidence="1" type="ORF">DZD52_20735</name>
</gene>
<dbReference type="EMBL" id="QUZM01000086">
    <property type="protein sequence ID" value="RFF36719.1"/>
    <property type="molecule type" value="Genomic_DNA"/>
</dbReference>
<reference evidence="1 2" key="1">
    <citation type="submission" date="2018-08" db="EMBL/GenBank/DDBJ databases">
        <title>Genome sequencing of X. nasturtii WHRI 8984.</title>
        <authorList>
            <person name="Studholme D.J."/>
            <person name="Mchugh J."/>
            <person name="Vicente J."/>
        </authorList>
    </citation>
    <scope>NUCLEOTIDE SEQUENCE [LARGE SCALE GENOMIC DNA]</scope>
    <source>
        <strain evidence="1 2">WHRI 8984</strain>
    </source>
</reference>